<keyword evidence="2 5" id="KW-0812">Transmembrane</keyword>
<feature type="transmembrane region" description="Helical" evidence="5">
    <location>
        <begin position="277"/>
        <end position="302"/>
    </location>
</feature>
<feature type="transmembrane region" description="Helical" evidence="5">
    <location>
        <begin position="21"/>
        <end position="42"/>
    </location>
</feature>
<accession>A0A1H0DLN7</accession>
<feature type="transmembrane region" description="Helical" evidence="5">
    <location>
        <begin position="314"/>
        <end position="330"/>
    </location>
</feature>
<sequence>MSNFWTTFSHTVVKRIKSRSFAISTAIMAVLIIGIFNIPTLIDTFSGDDSEDAGGDRIIYVLDETEFNGALAEELEQINPIYENRSGDTIETLQEIEEESSTYILQLSGSAASAEAVLSGEDPGMALTSQVQEEVEAAKMSTAAGQLGLSDQEVNELAAPVTFSTEITAEAGAEPEEAFSSSYWMVYGLVFAIYLIVITFGSMIATEVATEKSSRVMELIVSSISPVTQMFGKLLGIGAAGALNLLILVAAVAVGAFMSGEEVFNFIFTEVIEVSLILYALLFIFLGYFVYGGMAAMVGALVSRAEEVNQAIQPLIFLAMIAFFLSIVALNAPELTVFRVLSYIPFFTPQLLFLRIGMGTVPVWEIWVIISILIVSAVLINLLAARVYKGGVLMYGKFSFKNGIKQALRLSKKEA</sequence>
<dbReference type="AlphaFoldDB" id="A0A1H0DLN7"/>
<dbReference type="GO" id="GO:0016020">
    <property type="term" value="C:membrane"/>
    <property type="evidence" value="ECO:0007669"/>
    <property type="project" value="UniProtKB-SubCell"/>
</dbReference>
<dbReference type="InterPro" id="IPR013525">
    <property type="entry name" value="ABC2_TM"/>
</dbReference>
<dbReference type="RefSeq" id="WP_090841856.1">
    <property type="nucleotide sequence ID" value="NZ_FNIL01000003.1"/>
</dbReference>
<dbReference type="GO" id="GO:0140359">
    <property type="term" value="F:ABC-type transporter activity"/>
    <property type="evidence" value="ECO:0007669"/>
    <property type="project" value="InterPro"/>
</dbReference>
<feature type="transmembrane region" description="Helical" evidence="5">
    <location>
        <begin position="234"/>
        <end position="257"/>
    </location>
</feature>
<evidence type="ECO:0000313" key="7">
    <source>
        <dbReference type="EMBL" id="SDN71177.1"/>
    </source>
</evidence>
<keyword evidence="4 5" id="KW-0472">Membrane</keyword>
<keyword evidence="8" id="KW-1185">Reference proteome</keyword>
<dbReference type="Proteomes" id="UP000198778">
    <property type="component" value="Unassembled WGS sequence"/>
</dbReference>
<evidence type="ECO:0000259" key="6">
    <source>
        <dbReference type="Pfam" id="PF12698"/>
    </source>
</evidence>
<evidence type="ECO:0000256" key="1">
    <source>
        <dbReference type="ARBA" id="ARBA00004141"/>
    </source>
</evidence>
<reference evidence="8" key="1">
    <citation type="submission" date="2016-10" db="EMBL/GenBank/DDBJ databases">
        <authorList>
            <person name="Varghese N."/>
            <person name="Submissions S."/>
        </authorList>
    </citation>
    <scope>NUCLEOTIDE SEQUENCE [LARGE SCALE GENOMIC DNA]</scope>
    <source>
        <strain evidence="8">CGMCC 1.10369</strain>
    </source>
</reference>
<proteinExistence type="predicted"/>
<dbReference type="Pfam" id="PF12698">
    <property type="entry name" value="ABC2_membrane_3"/>
    <property type="match status" value="1"/>
</dbReference>
<comment type="subcellular location">
    <subcellularLocation>
        <location evidence="1">Membrane</location>
        <topology evidence="1">Multi-pass membrane protein</topology>
    </subcellularLocation>
</comment>
<feature type="domain" description="ABC-2 type transporter transmembrane" evidence="6">
    <location>
        <begin position="19"/>
        <end position="385"/>
    </location>
</feature>
<evidence type="ECO:0000256" key="4">
    <source>
        <dbReference type="ARBA" id="ARBA00023136"/>
    </source>
</evidence>
<organism evidence="7 8">
    <name type="scientific">Alkalicoccus daliensis</name>
    <dbReference type="NCBI Taxonomy" id="745820"/>
    <lineage>
        <taxon>Bacteria</taxon>
        <taxon>Bacillati</taxon>
        <taxon>Bacillota</taxon>
        <taxon>Bacilli</taxon>
        <taxon>Bacillales</taxon>
        <taxon>Bacillaceae</taxon>
        <taxon>Alkalicoccus</taxon>
    </lineage>
</organism>
<evidence type="ECO:0000256" key="5">
    <source>
        <dbReference type="SAM" id="Phobius"/>
    </source>
</evidence>
<feature type="transmembrane region" description="Helical" evidence="5">
    <location>
        <begin position="366"/>
        <end position="388"/>
    </location>
</feature>
<gene>
    <name evidence="7" type="ORF">SAMN04488053_10310</name>
</gene>
<name>A0A1H0DLN7_9BACI</name>
<keyword evidence="3 5" id="KW-1133">Transmembrane helix</keyword>
<feature type="transmembrane region" description="Helical" evidence="5">
    <location>
        <begin position="184"/>
        <end position="205"/>
    </location>
</feature>
<evidence type="ECO:0000313" key="8">
    <source>
        <dbReference type="Proteomes" id="UP000198778"/>
    </source>
</evidence>
<dbReference type="STRING" id="745820.SAMN04488053_10310"/>
<evidence type="ECO:0000256" key="2">
    <source>
        <dbReference type="ARBA" id="ARBA00022692"/>
    </source>
</evidence>
<protein>
    <submittedName>
        <fullName evidence="7">ABC-2 type transport system permease protein</fullName>
    </submittedName>
</protein>
<dbReference type="EMBL" id="FNIL01000003">
    <property type="protein sequence ID" value="SDN71177.1"/>
    <property type="molecule type" value="Genomic_DNA"/>
</dbReference>
<evidence type="ECO:0000256" key="3">
    <source>
        <dbReference type="ARBA" id="ARBA00022989"/>
    </source>
</evidence>
<dbReference type="OrthoDB" id="9768837at2"/>